<proteinExistence type="predicted"/>
<gene>
    <name evidence="3" type="ORF">ACIB24_11290</name>
</gene>
<organism evidence="3 4">
    <name type="scientific">Spongisporangium articulatum</name>
    <dbReference type="NCBI Taxonomy" id="3362603"/>
    <lineage>
        <taxon>Bacteria</taxon>
        <taxon>Bacillati</taxon>
        <taxon>Actinomycetota</taxon>
        <taxon>Actinomycetes</taxon>
        <taxon>Kineosporiales</taxon>
        <taxon>Kineosporiaceae</taxon>
        <taxon>Spongisporangium</taxon>
    </lineage>
</organism>
<dbReference type="EMBL" id="JBITLV010000003">
    <property type="protein sequence ID" value="MFI7587648.1"/>
    <property type="molecule type" value="Genomic_DNA"/>
</dbReference>
<reference evidence="3 4" key="1">
    <citation type="submission" date="2024-10" db="EMBL/GenBank/DDBJ databases">
        <title>The Natural Products Discovery Center: Release of the First 8490 Sequenced Strains for Exploring Actinobacteria Biosynthetic Diversity.</title>
        <authorList>
            <person name="Kalkreuter E."/>
            <person name="Kautsar S.A."/>
            <person name="Yang D."/>
            <person name="Bader C.D."/>
            <person name="Teijaro C.N."/>
            <person name="Fluegel L."/>
            <person name="Davis C.M."/>
            <person name="Simpson J.R."/>
            <person name="Lauterbach L."/>
            <person name="Steele A.D."/>
            <person name="Gui C."/>
            <person name="Meng S."/>
            <person name="Li G."/>
            <person name="Viehrig K."/>
            <person name="Ye F."/>
            <person name="Su P."/>
            <person name="Kiefer A.F."/>
            <person name="Nichols A."/>
            <person name="Cepeda A.J."/>
            <person name="Yan W."/>
            <person name="Fan B."/>
            <person name="Jiang Y."/>
            <person name="Adhikari A."/>
            <person name="Zheng C.-J."/>
            <person name="Schuster L."/>
            <person name="Cowan T.M."/>
            <person name="Smanski M.J."/>
            <person name="Chevrette M.G."/>
            <person name="De Carvalho L.P.S."/>
            <person name="Shen B."/>
        </authorList>
    </citation>
    <scope>NUCLEOTIDE SEQUENCE [LARGE SCALE GENOMIC DNA]</scope>
    <source>
        <strain evidence="3 4">NPDC049639</strain>
    </source>
</reference>
<dbReference type="Proteomes" id="UP001612915">
    <property type="component" value="Unassembled WGS sequence"/>
</dbReference>
<evidence type="ECO:0000313" key="3">
    <source>
        <dbReference type="EMBL" id="MFI7587648.1"/>
    </source>
</evidence>
<keyword evidence="2" id="KW-0472">Membrane</keyword>
<feature type="transmembrane region" description="Helical" evidence="2">
    <location>
        <begin position="203"/>
        <end position="223"/>
    </location>
</feature>
<accession>A0ABW8ANS8</accession>
<evidence type="ECO:0000313" key="4">
    <source>
        <dbReference type="Proteomes" id="UP001612915"/>
    </source>
</evidence>
<feature type="transmembrane region" description="Helical" evidence="2">
    <location>
        <begin position="43"/>
        <end position="63"/>
    </location>
</feature>
<comment type="caution">
    <text evidence="3">The sequence shown here is derived from an EMBL/GenBank/DDBJ whole genome shotgun (WGS) entry which is preliminary data.</text>
</comment>
<evidence type="ECO:0000256" key="1">
    <source>
        <dbReference type="SAM" id="MobiDB-lite"/>
    </source>
</evidence>
<feature type="compositionally biased region" description="Polar residues" evidence="1">
    <location>
        <begin position="241"/>
        <end position="256"/>
    </location>
</feature>
<feature type="transmembrane region" description="Helical" evidence="2">
    <location>
        <begin position="116"/>
        <end position="139"/>
    </location>
</feature>
<name>A0ABW8ANS8_9ACTN</name>
<evidence type="ECO:0008006" key="5">
    <source>
        <dbReference type="Google" id="ProtNLM"/>
    </source>
</evidence>
<feature type="transmembrane region" description="Helical" evidence="2">
    <location>
        <begin position="159"/>
        <end position="182"/>
    </location>
</feature>
<sequence>MSTPAPTRLSVLATEVVDEALGRGHRRDPVRAGTGGPAGNARLTAWTGLLLLVLFVAELLTLLDVGGLISWHLAIGALLVPPALLKTGSTGWRLVRYYLGDADYGQAGPPVPLLRALGPLVVISTLALLGSGLLLVLIGPDPARTTLFTLPLLRVDYVTLHQAVFIAWATVTGAHLLARLVPAVKLTVPGPGRGAVPGNASRALVVLLSVALAALCAVLVVSWGHDWRTERGPHDGPRASADSQATPVSRASSAVT</sequence>
<protein>
    <recommendedName>
        <fullName evidence="5">Cytochrome b561 bacterial/Ni-hydrogenase domain-containing protein</fullName>
    </recommendedName>
</protein>
<feature type="region of interest" description="Disordered" evidence="1">
    <location>
        <begin position="231"/>
        <end position="256"/>
    </location>
</feature>
<evidence type="ECO:0000256" key="2">
    <source>
        <dbReference type="SAM" id="Phobius"/>
    </source>
</evidence>
<keyword evidence="2" id="KW-0812">Transmembrane</keyword>
<keyword evidence="2" id="KW-1133">Transmembrane helix</keyword>
<dbReference type="RefSeq" id="WP_398279727.1">
    <property type="nucleotide sequence ID" value="NZ_JBITLV010000003.1"/>
</dbReference>
<keyword evidence="4" id="KW-1185">Reference proteome</keyword>